<evidence type="ECO:0000313" key="2">
    <source>
        <dbReference type="Proteomes" id="UP000007468"/>
    </source>
</evidence>
<dbReference type="SUPFAM" id="SSF54913">
    <property type="entry name" value="GlnB-like"/>
    <property type="match status" value="1"/>
</dbReference>
<reference evidence="2" key="1">
    <citation type="submission" date="2010-12" db="EMBL/GenBank/DDBJ databases">
        <title>The genome sequence of Filifactor alocis strain ATCC 35896.</title>
        <authorList>
            <consortium name="The Broad Institute Genome Sequencing Platform"/>
            <person name="Ward D."/>
            <person name="Earl A."/>
            <person name="Feldgarden M."/>
            <person name="Young S.K."/>
            <person name="Gargeya S."/>
            <person name="Zeng Q."/>
            <person name="Alvarado L."/>
            <person name="Berlin A."/>
            <person name="Bochicchio J."/>
            <person name="Chapman S.B."/>
            <person name="Chen Z."/>
            <person name="Freedman E."/>
            <person name="Gellesch M."/>
            <person name="Goldberg J."/>
            <person name="Griggs A."/>
            <person name="Gujja S."/>
            <person name="Heilman E."/>
            <person name="Heiman D."/>
            <person name="Howarth C."/>
            <person name="Mehta T."/>
            <person name="Neiman D."/>
            <person name="Pearson M."/>
            <person name="Roberts A."/>
            <person name="Saif S."/>
            <person name="Shea T."/>
            <person name="Shenoy N."/>
            <person name="Sisk P."/>
            <person name="Stolte C."/>
            <person name="Sykes S."/>
            <person name="White J."/>
            <person name="Yandava C."/>
            <person name="Izard J."/>
            <person name="Blanton J.M."/>
            <person name="Baranova O.V."/>
            <person name="Tanner A.C."/>
            <person name="Dewhirst F.E."/>
            <person name="Haas B."/>
            <person name="Nusbaum C."/>
            <person name="Birren B."/>
        </authorList>
    </citation>
    <scope>NUCLEOTIDE SEQUENCE [LARGE SCALE GENOMIC DNA]</scope>
    <source>
        <strain evidence="2">ATCC 35896 / D40 B5</strain>
    </source>
</reference>
<dbReference type="Proteomes" id="UP000007468">
    <property type="component" value="Chromosome"/>
</dbReference>
<evidence type="ECO:0008006" key="3">
    <source>
        <dbReference type="Google" id="ProtNLM"/>
    </source>
</evidence>
<dbReference type="PANTHER" id="PTHR38456">
    <property type="entry name" value="CYCLIC DI-AMP RECEPTOR A"/>
    <property type="match status" value="1"/>
</dbReference>
<dbReference type="PANTHER" id="PTHR38456:SF1">
    <property type="entry name" value="CYCLIC DI-AMP RECEPTOR A"/>
    <property type="match status" value="1"/>
</dbReference>
<dbReference type="InterPro" id="IPR011322">
    <property type="entry name" value="N-reg_PII-like_a/b"/>
</dbReference>
<dbReference type="Gene3D" id="3.30.70.120">
    <property type="match status" value="1"/>
</dbReference>
<dbReference type="KEGG" id="faa:HMPREF0389_01517"/>
<organism evidence="1 2">
    <name type="scientific">Filifactor alocis (strain ATCC 35896 / CCUG 47790 / D40 B5)</name>
    <name type="common">Fusobacterium alocis</name>
    <dbReference type="NCBI Taxonomy" id="546269"/>
    <lineage>
        <taxon>Bacteria</taxon>
        <taxon>Bacillati</taxon>
        <taxon>Bacillota</taxon>
        <taxon>Clostridia</taxon>
        <taxon>Peptostreptococcales</taxon>
        <taxon>Filifactoraceae</taxon>
        <taxon>Filifactor</taxon>
    </lineage>
</organism>
<accession>D6GTS8</accession>
<keyword evidence="2" id="KW-1185">Reference proteome</keyword>
<sequence length="109" mass="11948">MKLIIAIINKDDTGHLTKDLIKNGFFITTLNTTGGFLRSENHTALIGVDDEKVSEVLEIIERNCQTRKSIIPGTMADFYPMAGHISVPLEVTVGGATVFVLDVAQFEKI</sequence>
<gene>
    <name evidence="1" type="ordered locus">HMPREF0389_01517</name>
</gene>
<dbReference type="EMBL" id="CP002390">
    <property type="protein sequence ID" value="EFE27599.1"/>
    <property type="molecule type" value="Genomic_DNA"/>
</dbReference>
<proteinExistence type="predicted"/>
<evidence type="ECO:0000313" key="1">
    <source>
        <dbReference type="EMBL" id="EFE27599.1"/>
    </source>
</evidence>
<dbReference type="eggNOG" id="COG3870">
    <property type="taxonomic scope" value="Bacteria"/>
</dbReference>
<dbReference type="InterPro" id="IPR015867">
    <property type="entry name" value="N-reg_PII/ATP_PRibTrfase_C"/>
</dbReference>
<dbReference type="Pfam" id="PF06153">
    <property type="entry name" value="CdAMP_rec"/>
    <property type="match status" value="1"/>
</dbReference>
<protein>
    <recommendedName>
        <fullName evidence="3">Transcriptional regulator</fullName>
    </recommendedName>
</protein>
<dbReference type="OrthoDB" id="9794275at2"/>
<name>D6GTS8_FILAD</name>
<dbReference type="RefSeq" id="WP_014262423.1">
    <property type="nucleotide sequence ID" value="NC_016630.1"/>
</dbReference>
<dbReference type="InterPro" id="IPR010375">
    <property type="entry name" value="CdAMP_rec"/>
</dbReference>
<dbReference type="PATRIC" id="fig|546269.5.peg.818"/>
<dbReference type="AlphaFoldDB" id="D6GTS8"/>
<dbReference type="STRING" id="546269.HMPREF0389_01517"/>